<sequence>MNGVTRISSEQDVMMITFTEADTASALADALTAFAQKGVVVDMICQSAPRAATIDFSFTMPASYFESAMQTISEYRTGAGSAPLISSGYSKINLFGEEMVTSCGVAALALRTLRDAGIEVVLITTSDLDISLLVRGENEDSALNVLRQAFAA</sequence>
<dbReference type="EMBL" id="WMZU01000001">
    <property type="protein sequence ID" value="MTS26006.1"/>
    <property type="molecule type" value="Genomic_DNA"/>
</dbReference>
<dbReference type="EMBL" id="WMZR01000003">
    <property type="protein sequence ID" value="MTS50551.1"/>
    <property type="molecule type" value="Genomic_DNA"/>
</dbReference>
<dbReference type="InterPro" id="IPR045865">
    <property type="entry name" value="ACT-like_dom_sf"/>
</dbReference>
<evidence type="ECO:0000256" key="1">
    <source>
        <dbReference type="ARBA" id="ARBA00010122"/>
    </source>
</evidence>
<evidence type="ECO:0000256" key="6">
    <source>
        <dbReference type="ARBA" id="ARBA00022840"/>
    </source>
</evidence>
<keyword evidence="6" id="KW-0067">ATP-binding</keyword>
<accession>A0A0D8J330</accession>
<dbReference type="Proteomes" id="UP000053433">
    <property type="component" value="Unassembled WGS sequence"/>
</dbReference>
<keyword evidence="4" id="KW-0547">Nucleotide-binding</keyword>
<evidence type="ECO:0000259" key="8">
    <source>
        <dbReference type="Pfam" id="PF22468"/>
    </source>
</evidence>
<organism evidence="9 14">
    <name type="scientific">Ruthenibacterium lactatiformans</name>
    <dbReference type="NCBI Taxonomy" id="1550024"/>
    <lineage>
        <taxon>Bacteria</taxon>
        <taxon>Bacillati</taxon>
        <taxon>Bacillota</taxon>
        <taxon>Clostridia</taxon>
        <taxon>Eubacteriales</taxon>
        <taxon>Oscillospiraceae</taxon>
        <taxon>Ruthenibacterium</taxon>
    </lineage>
</organism>
<dbReference type="CDD" id="cd04891">
    <property type="entry name" value="ACT_AK-LysC-DapG-like_1"/>
    <property type="match status" value="1"/>
</dbReference>
<evidence type="ECO:0000256" key="4">
    <source>
        <dbReference type="ARBA" id="ARBA00022741"/>
    </source>
</evidence>
<evidence type="ECO:0000313" key="15">
    <source>
        <dbReference type="Proteomes" id="UP000053433"/>
    </source>
</evidence>
<dbReference type="EMBL" id="VUNJ01000002">
    <property type="protein sequence ID" value="MST90851.1"/>
    <property type="molecule type" value="Genomic_DNA"/>
</dbReference>
<comment type="similarity">
    <text evidence="1">Belongs to the aspartokinase family.</text>
</comment>
<dbReference type="PANTHER" id="PTHR21499">
    <property type="entry name" value="ASPARTATE KINASE"/>
    <property type="match status" value="1"/>
</dbReference>
<dbReference type="EMBL" id="JXXK01000001">
    <property type="protein sequence ID" value="KJF41365.1"/>
    <property type="molecule type" value="Genomic_DNA"/>
</dbReference>
<accession>A0A0W7TVN7</accession>
<dbReference type="Proteomes" id="UP000472755">
    <property type="component" value="Unassembled WGS sequence"/>
</dbReference>
<evidence type="ECO:0000313" key="17">
    <source>
        <dbReference type="Proteomes" id="UP000449193"/>
    </source>
</evidence>
<comment type="catalytic activity">
    <reaction evidence="7">
        <text>L-aspartate + ATP = 4-phospho-L-aspartate + ADP</text>
        <dbReference type="Rhea" id="RHEA:23776"/>
        <dbReference type="ChEBI" id="CHEBI:29991"/>
        <dbReference type="ChEBI" id="CHEBI:30616"/>
        <dbReference type="ChEBI" id="CHEBI:57535"/>
        <dbReference type="ChEBI" id="CHEBI:456216"/>
        <dbReference type="EC" id="2.7.2.4"/>
    </reaction>
</comment>
<evidence type="ECO:0000313" key="10">
    <source>
        <dbReference type="EMBL" id="KUE77791.1"/>
    </source>
</evidence>
<dbReference type="GO" id="GO:0009089">
    <property type="term" value="P:lysine biosynthetic process via diaminopimelate"/>
    <property type="evidence" value="ECO:0007669"/>
    <property type="project" value="TreeGrafter"/>
</dbReference>
<reference evidence="10 15" key="2">
    <citation type="submission" date="2015-10" db="EMBL/GenBank/DDBJ databases">
        <title>A novel member of the family Ruminococcaceae isolated from human faeces.</title>
        <authorList>
            <person name="Shkoporov A.N."/>
            <person name="Chaplin A.V."/>
            <person name="Motuzova O.V."/>
            <person name="Kafarskaia L.I."/>
            <person name="Efimov B.A."/>
        </authorList>
    </citation>
    <scope>NUCLEOTIDE SEQUENCE [LARGE SCALE GENOMIC DNA]</scope>
    <source>
        <strain evidence="10 15">668</strain>
    </source>
</reference>
<dbReference type="PATRIC" id="fig|1550024.3.peg.145"/>
<evidence type="ECO:0000313" key="11">
    <source>
        <dbReference type="EMBL" id="MST90851.1"/>
    </source>
</evidence>
<evidence type="ECO:0000313" key="16">
    <source>
        <dbReference type="Proteomes" id="UP000431913"/>
    </source>
</evidence>
<comment type="caution">
    <text evidence="9">The sequence shown here is derived from an EMBL/GenBank/DDBJ whole genome shotgun (WGS) entry which is preliminary data.</text>
</comment>
<dbReference type="Gene3D" id="3.30.2130.10">
    <property type="entry name" value="VC0802-like"/>
    <property type="match status" value="1"/>
</dbReference>
<evidence type="ECO:0000313" key="12">
    <source>
        <dbReference type="EMBL" id="MTS26006.1"/>
    </source>
</evidence>
<evidence type="ECO:0000256" key="7">
    <source>
        <dbReference type="ARBA" id="ARBA00047872"/>
    </source>
</evidence>
<dbReference type="GO" id="GO:0009090">
    <property type="term" value="P:homoserine biosynthetic process"/>
    <property type="evidence" value="ECO:0007669"/>
    <property type="project" value="TreeGrafter"/>
</dbReference>
<evidence type="ECO:0000313" key="13">
    <source>
        <dbReference type="EMBL" id="MTS50551.1"/>
    </source>
</evidence>
<dbReference type="GO" id="GO:0005524">
    <property type="term" value="F:ATP binding"/>
    <property type="evidence" value="ECO:0007669"/>
    <property type="project" value="UniProtKB-KW"/>
</dbReference>
<feature type="domain" description="Aspartokinase ACT" evidence="8">
    <location>
        <begin position="92"/>
        <end position="150"/>
    </location>
</feature>
<dbReference type="RefSeq" id="WP_050004198.1">
    <property type="nucleotide sequence ID" value="NZ_CAQJQL010000109.1"/>
</dbReference>
<dbReference type="PANTHER" id="PTHR21499:SF3">
    <property type="entry name" value="ASPARTOKINASE"/>
    <property type="match status" value="1"/>
</dbReference>
<proteinExistence type="inferred from homology"/>
<gene>
    <name evidence="10" type="ORF">ASJ35_00415</name>
    <name evidence="11" type="ORF">FYJ76_02695</name>
    <name evidence="13" type="ORF">GMD52_03240</name>
    <name evidence="12" type="ORF">GMD59_01740</name>
    <name evidence="9" type="ORF">TQ39_00650</name>
</gene>
<reference evidence="11 16" key="4">
    <citation type="submission" date="2019-08" db="EMBL/GenBank/DDBJ databases">
        <title>In-depth cultivation of the pig gut microbiome towards novel bacterial diversity and tailored functional studies.</title>
        <authorList>
            <person name="Wylensek D."/>
            <person name="Hitch T.C.A."/>
            <person name="Clavel T."/>
        </authorList>
    </citation>
    <scope>NUCLEOTIDE SEQUENCE [LARGE SCALE GENOMIC DNA]</scope>
    <source>
        <strain evidence="11 16">WCA3-601-WT-6J</strain>
    </source>
</reference>
<keyword evidence="3" id="KW-0808">Transferase</keyword>
<dbReference type="SUPFAM" id="SSF55021">
    <property type="entry name" value="ACT-like"/>
    <property type="match status" value="2"/>
</dbReference>
<dbReference type="GO" id="GO:0005829">
    <property type="term" value="C:cytosol"/>
    <property type="evidence" value="ECO:0007669"/>
    <property type="project" value="TreeGrafter"/>
</dbReference>
<dbReference type="EC" id="2.7.2.4" evidence="2"/>
<evidence type="ECO:0000256" key="2">
    <source>
        <dbReference type="ARBA" id="ARBA00013059"/>
    </source>
</evidence>
<dbReference type="Proteomes" id="UP000032483">
    <property type="component" value="Unassembled WGS sequence"/>
</dbReference>
<reference evidence="17 18" key="3">
    <citation type="journal article" date="2019" name="Nat. Med.">
        <title>A library of human gut bacterial isolates paired with longitudinal multiomics data enables mechanistic microbiome research.</title>
        <authorList>
            <person name="Poyet M."/>
            <person name="Groussin M."/>
            <person name="Gibbons S.M."/>
            <person name="Avila-Pacheco J."/>
            <person name="Jiang X."/>
            <person name="Kearney S.M."/>
            <person name="Perrotta A.R."/>
            <person name="Berdy B."/>
            <person name="Zhao S."/>
            <person name="Lieberman T.D."/>
            <person name="Swanson P.K."/>
            <person name="Smith M."/>
            <person name="Roesemann S."/>
            <person name="Alexander J.E."/>
            <person name="Rich S.A."/>
            <person name="Livny J."/>
            <person name="Vlamakis H."/>
            <person name="Clish C."/>
            <person name="Bullock K."/>
            <person name="Deik A."/>
            <person name="Scott J."/>
            <person name="Pierce K.A."/>
            <person name="Xavier R.J."/>
            <person name="Alm E.J."/>
        </authorList>
    </citation>
    <scope>NUCLEOTIDE SEQUENCE [LARGE SCALE GENOMIC DNA]</scope>
    <source>
        <strain evidence="12 18">BIOML-A4</strain>
        <strain evidence="13 17">BIOML-A7</strain>
    </source>
</reference>
<dbReference type="EMBL" id="LMUA01000001">
    <property type="protein sequence ID" value="KUE77791.1"/>
    <property type="molecule type" value="Genomic_DNA"/>
</dbReference>
<evidence type="ECO:0000256" key="5">
    <source>
        <dbReference type="ARBA" id="ARBA00022777"/>
    </source>
</evidence>
<evidence type="ECO:0000256" key="3">
    <source>
        <dbReference type="ARBA" id="ARBA00022679"/>
    </source>
</evidence>
<evidence type="ECO:0000313" key="18">
    <source>
        <dbReference type="Proteomes" id="UP000472755"/>
    </source>
</evidence>
<reference evidence="9" key="1">
    <citation type="submission" date="2015-02" db="EMBL/GenBank/DDBJ databases">
        <title>A novel member of the family Ruminococcaceae isolated from human feces.</title>
        <authorList>
            <person name="Shkoporov A.N."/>
            <person name="Chaplin A.V."/>
            <person name="Motuzova O.V."/>
            <person name="Kafarskaia L.I."/>
            <person name="Khokhlova E.V."/>
            <person name="Efimov B.A."/>
        </authorList>
    </citation>
    <scope>NUCLEOTIDE SEQUENCE [LARGE SCALE GENOMIC DNA]</scope>
    <source>
        <strain evidence="9">585-1</strain>
    </source>
</reference>
<dbReference type="Proteomes" id="UP000449193">
    <property type="component" value="Unassembled WGS sequence"/>
</dbReference>
<dbReference type="Pfam" id="PF22468">
    <property type="entry name" value="ACT_9"/>
    <property type="match status" value="1"/>
</dbReference>
<dbReference type="GO" id="GO:0004072">
    <property type="term" value="F:aspartate kinase activity"/>
    <property type="evidence" value="ECO:0007669"/>
    <property type="project" value="UniProtKB-EC"/>
</dbReference>
<evidence type="ECO:0000313" key="14">
    <source>
        <dbReference type="Proteomes" id="UP000032483"/>
    </source>
</evidence>
<dbReference type="Proteomes" id="UP000431913">
    <property type="component" value="Unassembled WGS sequence"/>
</dbReference>
<dbReference type="InterPro" id="IPR054352">
    <property type="entry name" value="ACT_Aspartokinase"/>
</dbReference>
<evidence type="ECO:0000313" key="9">
    <source>
        <dbReference type="EMBL" id="KJF41365.1"/>
    </source>
</evidence>
<dbReference type="GeneID" id="42855145"/>
<name>A0A0D8J330_9FIRM</name>
<keyword evidence="14" id="KW-1185">Reference proteome</keyword>
<protein>
    <recommendedName>
        <fullName evidence="2">aspartate kinase</fullName>
        <ecNumber evidence="2">2.7.2.4</ecNumber>
    </recommendedName>
</protein>
<keyword evidence="5 9" id="KW-0418">Kinase</keyword>
<dbReference type="AlphaFoldDB" id="A0A0D8J330"/>